<name>A0A2D4NH79_9SAUR</name>
<sequence length="138" mass="15208">MIVLQKPFQTAKLVRLICKNRCLASLCTCFAYCNTQRLNQLHQLPVLLNLVFGSNQRNMQEQGTTNTLPGLFLPSRCSPPPARAPSSLSFKDSFLSYKSTPRCITGCVAAVSSGRRMKLSATAPTSLEPGQQPRPQEH</sequence>
<organism evidence="2">
    <name type="scientific">Micrurus spixii</name>
    <name type="common">Amazon coral snake</name>
    <dbReference type="NCBI Taxonomy" id="129469"/>
    <lineage>
        <taxon>Eukaryota</taxon>
        <taxon>Metazoa</taxon>
        <taxon>Chordata</taxon>
        <taxon>Craniata</taxon>
        <taxon>Vertebrata</taxon>
        <taxon>Euteleostomi</taxon>
        <taxon>Lepidosauria</taxon>
        <taxon>Squamata</taxon>
        <taxon>Bifurcata</taxon>
        <taxon>Unidentata</taxon>
        <taxon>Episquamata</taxon>
        <taxon>Toxicofera</taxon>
        <taxon>Serpentes</taxon>
        <taxon>Colubroidea</taxon>
        <taxon>Elapidae</taxon>
        <taxon>Elapinae</taxon>
        <taxon>Micrurus</taxon>
    </lineage>
</organism>
<reference evidence="2" key="2">
    <citation type="submission" date="2017-11" db="EMBL/GenBank/DDBJ databases">
        <title>Coralsnake Venomics: Analyses of Venom Gland Transcriptomes and Proteomes of Six Brazilian Taxa.</title>
        <authorList>
            <person name="Aird S.D."/>
            <person name="Jorge da Silva N."/>
            <person name="Qiu L."/>
            <person name="Villar-Briones A."/>
            <person name="Aparecida-Saddi V."/>
            <person name="Campos-Telles M.P."/>
            <person name="Grau M."/>
            <person name="Mikheyev A.S."/>
        </authorList>
    </citation>
    <scope>NUCLEOTIDE SEQUENCE</scope>
    <source>
        <tissue evidence="2">Venom_gland</tissue>
    </source>
</reference>
<accession>A0A2D4NH79</accession>
<proteinExistence type="predicted"/>
<feature type="region of interest" description="Disordered" evidence="1">
    <location>
        <begin position="119"/>
        <end position="138"/>
    </location>
</feature>
<dbReference type="AlphaFoldDB" id="A0A2D4NH79"/>
<evidence type="ECO:0000256" key="1">
    <source>
        <dbReference type="SAM" id="MobiDB-lite"/>
    </source>
</evidence>
<dbReference type="EMBL" id="IACM01177625">
    <property type="protein sequence ID" value="LAB45015.1"/>
    <property type="molecule type" value="Transcribed_RNA"/>
</dbReference>
<evidence type="ECO:0000313" key="2">
    <source>
        <dbReference type="EMBL" id="LAB45015.1"/>
    </source>
</evidence>
<protein>
    <submittedName>
        <fullName evidence="2">Uncharacterized protein</fullName>
    </submittedName>
</protein>
<reference evidence="2" key="1">
    <citation type="submission" date="2017-07" db="EMBL/GenBank/DDBJ databases">
        <authorList>
            <person name="Mikheyev A."/>
            <person name="Grau M."/>
        </authorList>
    </citation>
    <scope>NUCLEOTIDE SEQUENCE</scope>
    <source>
        <tissue evidence="2">Venom_gland</tissue>
    </source>
</reference>